<evidence type="ECO:0000313" key="2">
    <source>
        <dbReference type="Proteomes" id="UP000230002"/>
    </source>
</evidence>
<comment type="caution">
    <text evidence="1">The sequence shown here is derived from an EMBL/GenBank/DDBJ whole genome shotgun (WGS) entry which is preliminary data.</text>
</comment>
<dbReference type="STRING" id="1077348.A0A2G8S5J8"/>
<protein>
    <submittedName>
        <fullName evidence="1">Uncharacterized protein</fullName>
    </submittedName>
</protein>
<dbReference type="OrthoDB" id="194358at2759"/>
<name>A0A2G8S5J8_9APHY</name>
<dbReference type="AlphaFoldDB" id="A0A2G8S5J8"/>
<organism evidence="1 2">
    <name type="scientific">Ganoderma sinense ZZ0214-1</name>
    <dbReference type="NCBI Taxonomy" id="1077348"/>
    <lineage>
        <taxon>Eukaryota</taxon>
        <taxon>Fungi</taxon>
        <taxon>Dikarya</taxon>
        <taxon>Basidiomycota</taxon>
        <taxon>Agaricomycotina</taxon>
        <taxon>Agaricomycetes</taxon>
        <taxon>Polyporales</taxon>
        <taxon>Polyporaceae</taxon>
        <taxon>Ganoderma</taxon>
    </lineage>
</organism>
<sequence>MTAFFMVDPLVSWYSPHPIIGHATEEGLGMWVSIDGSIDCQLQPLIFPMRPPTGPFEIDELRRKSREDPRTTTQYRAYANTLLTLKILVQNRGEANKMGVVFAARTFIQCFPEDADKVMFTYLGTPDHCRLDESTGVMRCGPAHDPFTNRPRLCINNFNGHEIRGDASLPSAVLDAEQGIFMLGPGDFAILHIQFRLGDGTVFRRELEALTFTDNLFLPIASDMHLSLAEDRTKMKNLAQQINVDFETEICAGRLPWEGLYAAICHDEVSEHYIDFCGLEPQEGRRAFVTNHFGEEQAERWERIRETMITRN</sequence>
<evidence type="ECO:0000313" key="1">
    <source>
        <dbReference type="EMBL" id="PIL29059.1"/>
    </source>
</evidence>
<dbReference type="EMBL" id="AYKW01000023">
    <property type="protein sequence ID" value="PIL29059.1"/>
    <property type="molecule type" value="Genomic_DNA"/>
</dbReference>
<reference evidence="1 2" key="1">
    <citation type="journal article" date="2015" name="Sci. Rep.">
        <title>Chromosome-level genome map provides insights into diverse defense mechanisms in the medicinal fungus Ganoderma sinense.</title>
        <authorList>
            <person name="Zhu Y."/>
            <person name="Xu J."/>
            <person name="Sun C."/>
            <person name="Zhou S."/>
            <person name="Xu H."/>
            <person name="Nelson D.R."/>
            <person name="Qian J."/>
            <person name="Song J."/>
            <person name="Luo H."/>
            <person name="Xiang L."/>
            <person name="Li Y."/>
            <person name="Xu Z."/>
            <person name="Ji A."/>
            <person name="Wang L."/>
            <person name="Lu S."/>
            <person name="Hayward A."/>
            <person name="Sun W."/>
            <person name="Li X."/>
            <person name="Schwartz D.C."/>
            <person name="Wang Y."/>
            <person name="Chen S."/>
        </authorList>
    </citation>
    <scope>NUCLEOTIDE SEQUENCE [LARGE SCALE GENOMIC DNA]</scope>
    <source>
        <strain evidence="1 2">ZZ0214-1</strain>
    </source>
</reference>
<keyword evidence="2" id="KW-1185">Reference proteome</keyword>
<accession>A0A2G8S5J8</accession>
<dbReference type="Proteomes" id="UP000230002">
    <property type="component" value="Unassembled WGS sequence"/>
</dbReference>
<gene>
    <name evidence="1" type="ORF">GSI_09107</name>
</gene>
<proteinExistence type="predicted"/>